<sequence length="148" mass="15573">MDTTASFAAAFAGLYAAHQVADHWVQTQHQADHKGRPGWPGRIACLAHVTTYTATGLLALVVVAVVTGLHLRPVPLAVGLAVSAVSHYIADRRTPLKRIADLLGSGRFHALGAPRPGHDDNPSLGTGAYALDQSWHIGFLFAAALIIA</sequence>
<dbReference type="AlphaFoldDB" id="A0A8J3L9N6"/>
<keyword evidence="1" id="KW-1133">Transmembrane helix</keyword>
<dbReference type="Proteomes" id="UP000630887">
    <property type="component" value="Unassembled WGS sequence"/>
</dbReference>
<organism evidence="2 3">
    <name type="scientific">Catellatospora coxensis</name>
    <dbReference type="NCBI Taxonomy" id="310354"/>
    <lineage>
        <taxon>Bacteria</taxon>
        <taxon>Bacillati</taxon>
        <taxon>Actinomycetota</taxon>
        <taxon>Actinomycetes</taxon>
        <taxon>Micromonosporales</taxon>
        <taxon>Micromonosporaceae</taxon>
        <taxon>Catellatospora</taxon>
    </lineage>
</organism>
<evidence type="ECO:0000256" key="1">
    <source>
        <dbReference type="SAM" id="Phobius"/>
    </source>
</evidence>
<reference evidence="2 3" key="1">
    <citation type="submission" date="2021-01" db="EMBL/GenBank/DDBJ databases">
        <title>Whole genome shotgun sequence of Catellatospora coxensis NBRC 107359.</title>
        <authorList>
            <person name="Komaki H."/>
            <person name="Tamura T."/>
        </authorList>
    </citation>
    <scope>NUCLEOTIDE SEQUENCE [LARGE SCALE GENOMIC DNA]</scope>
    <source>
        <strain evidence="2 3">NBRC 107359</strain>
    </source>
</reference>
<dbReference type="Pfam" id="PF11750">
    <property type="entry name" value="DUF3307"/>
    <property type="match status" value="1"/>
</dbReference>
<feature type="transmembrane region" description="Helical" evidence="1">
    <location>
        <begin position="43"/>
        <end position="67"/>
    </location>
</feature>
<protein>
    <submittedName>
        <fullName evidence="2">Uncharacterized protein</fullName>
    </submittedName>
</protein>
<dbReference type="InterPro" id="IPR021737">
    <property type="entry name" value="Phage_phiKZ_Orf197"/>
</dbReference>
<accession>A0A8J3L9N6</accession>
<dbReference type="EMBL" id="BONI01000176">
    <property type="protein sequence ID" value="GIG11649.1"/>
    <property type="molecule type" value="Genomic_DNA"/>
</dbReference>
<evidence type="ECO:0000313" key="2">
    <source>
        <dbReference type="EMBL" id="GIG11649.1"/>
    </source>
</evidence>
<evidence type="ECO:0000313" key="3">
    <source>
        <dbReference type="Proteomes" id="UP000630887"/>
    </source>
</evidence>
<name>A0A8J3L9N6_9ACTN</name>
<keyword evidence="1" id="KW-0812">Transmembrane</keyword>
<comment type="caution">
    <text evidence="2">The sequence shown here is derived from an EMBL/GenBank/DDBJ whole genome shotgun (WGS) entry which is preliminary data.</text>
</comment>
<proteinExistence type="predicted"/>
<keyword evidence="1" id="KW-0472">Membrane</keyword>
<feature type="transmembrane region" description="Helical" evidence="1">
    <location>
        <begin position="73"/>
        <end position="90"/>
    </location>
</feature>
<dbReference type="RefSeq" id="WP_203699605.1">
    <property type="nucleotide sequence ID" value="NZ_BONI01000176.1"/>
</dbReference>
<gene>
    <name evidence="2" type="ORF">Cco03nite_83490</name>
</gene>
<keyword evidence="3" id="KW-1185">Reference proteome</keyword>